<comment type="caution">
    <text evidence="1">The sequence shown here is derived from an EMBL/GenBank/DDBJ whole genome shotgun (WGS) entry which is preliminary data.</text>
</comment>
<feature type="non-terminal residue" evidence="1">
    <location>
        <position position="61"/>
    </location>
</feature>
<name>A0ABD0TST3_LOXSC</name>
<protein>
    <submittedName>
        <fullName evidence="1">Uncharacterized protein</fullName>
    </submittedName>
</protein>
<accession>A0ABD0TST3</accession>
<dbReference type="EMBL" id="JBEDNZ010000001">
    <property type="protein sequence ID" value="KAL0852416.1"/>
    <property type="molecule type" value="Genomic_DNA"/>
</dbReference>
<organism evidence="1 2">
    <name type="scientific">Loxostege sticticalis</name>
    <name type="common">Beet webworm moth</name>
    <dbReference type="NCBI Taxonomy" id="481309"/>
    <lineage>
        <taxon>Eukaryota</taxon>
        <taxon>Metazoa</taxon>
        <taxon>Ecdysozoa</taxon>
        <taxon>Arthropoda</taxon>
        <taxon>Hexapoda</taxon>
        <taxon>Insecta</taxon>
        <taxon>Pterygota</taxon>
        <taxon>Neoptera</taxon>
        <taxon>Endopterygota</taxon>
        <taxon>Lepidoptera</taxon>
        <taxon>Glossata</taxon>
        <taxon>Ditrysia</taxon>
        <taxon>Pyraloidea</taxon>
        <taxon>Crambidae</taxon>
        <taxon>Pyraustinae</taxon>
        <taxon>Loxostege</taxon>
    </lineage>
</organism>
<proteinExistence type="predicted"/>
<evidence type="ECO:0000313" key="2">
    <source>
        <dbReference type="Proteomes" id="UP001549921"/>
    </source>
</evidence>
<evidence type="ECO:0000313" key="1">
    <source>
        <dbReference type="EMBL" id="KAL0852416.1"/>
    </source>
</evidence>
<reference evidence="1 2" key="1">
    <citation type="submission" date="2024-06" db="EMBL/GenBank/DDBJ databases">
        <title>A chromosome-level genome assembly of beet webworm, Loxostege sticticalis.</title>
        <authorList>
            <person name="Zhang Y."/>
        </authorList>
    </citation>
    <scope>NUCLEOTIDE SEQUENCE [LARGE SCALE GENOMIC DNA]</scope>
    <source>
        <strain evidence="1">AQ028</strain>
        <tissue evidence="1">Male pupae</tissue>
    </source>
</reference>
<gene>
    <name evidence="1" type="ORF">ABMA28_000605</name>
</gene>
<dbReference type="Proteomes" id="UP001549921">
    <property type="component" value="Unassembled WGS sequence"/>
</dbReference>
<dbReference type="AlphaFoldDB" id="A0ABD0TST3"/>
<feature type="non-terminal residue" evidence="1">
    <location>
        <position position="1"/>
    </location>
</feature>
<sequence length="61" mass="6940">QEAESEPGPPDIAAELYVMTQRSLCAGRFLTMHKRRKKRLLTRSLCQEAALLDDIHFGLVQ</sequence>